<organism evidence="3 4">
    <name type="scientific">Acidiferrobacter thiooxydans</name>
    <dbReference type="NCBI Taxonomy" id="163359"/>
    <lineage>
        <taxon>Bacteria</taxon>
        <taxon>Pseudomonadati</taxon>
        <taxon>Pseudomonadota</taxon>
        <taxon>Gammaproteobacteria</taxon>
        <taxon>Acidiferrobacterales</taxon>
        <taxon>Acidiferrobacteraceae</taxon>
        <taxon>Acidiferrobacter</taxon>
    </lineage>
</organism>
<accession>A0A368HMH9</accession>
<dbReference type="Pfam" id="PF01797">
    <property type="entry name" value="Y1_Tnp"/>
    <property type="match status" value="1"/>
</dbReference>
<dbReference type="GO" id="GO:0006313">
    <property type="term" value="P:DNA transposition"/>
    <property type="evidence" value="ECO:0007669"/>
    <property type="project" value="InterPro"/>
</dbReference>
<dbReference type="EMBL" id="PSYR01000001">
    <property type="protein sequence ID" value="RCN59245.1"/>
    <property type="molecule type" value="Genomic_DNA"/>
</dbReference>
<sequence>MMGPRRGRLEAIRRSTAAPWECAVRECNGGDGPWAFAPGVDTGGRKDSRRPSSITRKTVSSRWLRKGCAGPLKTYDGNKPVFWSRRYGPLPVGGAPLSGLKPYIEQQERPE</sequence>
<dbReference type="SUPFAM" id="SSF143422">
    <property type="entry name" value="Transposase IS200-like"/>
    <property type="match status" value="1"/>
</dbReference>
<feature type="region of interest" description="Disordered" evidence="1">
    <location>
        <begin position="33"/>
        <end position="57"/>
    </location>
</feature>
<protein>
    <submittedName>
        <fullName evidence="3">IS200/IS605 family transposase</fullName>
    </submittedName>
</protein>
<keyword evidence="4" id="KW-1185">Reference proteome</keyword>
<dbReference type="InterPro" id="IPR036515">
    <property type="entry name" value="Transposase_17_sf"/>
</dbReference>
<dbReference type="GO" id="GO:0004803">
    <property type="term" value="F:transposase activity"/>
    <property type="evidence" value="ECO:0007669"/>
    <property type="project" value="InterPro"/>
</dbReference>
<dbReference type="Proteomes" id="UP000253250">
    <property type="component" value="Unassembled WGS sequence"/>
</dbReference>
<dbReference type="AlphaFoldDB" id="A0A368HMH9"/>
<comment type="caution">
    <text evidence="3">The sequence shown here is derived from an EMBL/GenBank/DDBJ whole genome shotgun (WGS) entry which is preliminary data.</text>
</comment>
<gene>
    <name evidence="3" type="ORF">C4900_05935</name>
</gene>
<evidence type="ECO:0000313" key="4">
    <source>
        <dbReference type="Proteomes" id="UP000253250"/>
    </source>
</evidence>
<dbReference type="InterPro" id="IPR002686">
    <property type="entry name" value="Transposase_17"/>
</dbReference>
<dbReference type="OrthoDB" id="9793729at2"/>
<dbReference type="GO" id="GO:0003677">
    <property type="term" value="F:DNA binding"/>
    <property type="evidence" value="ECO:0007669"/>
    <property type="project" value="InterPro"/>
</dbReference>
<name>A0A368HMH9_9GAMM</name>
<evidence type="ECO:0000313" key="3">
    <source>
        <dbReference type="EMBL" id="RCN59245.1"/>
    </source>
</evidence>
<evidence type="ECO:0000256" key="1">
    <source>
        <dbReference type="SAM" id="MobiDB-lite"/>
    </source>
</evidence>
<evidence type="ECO:0000259" key="2">
    <source>
        <dbReference type="Pfam" id="PF01797"/>
    </source>
</evidence>
<proteinExistence type="predicted"/>
<feature type="domain" description="Transposase IS200-like" evidence="2">
    <location>
        <begin position="57"/>
        <end position="107"/>
    </location>
</feature>
<dbReference type="Gene3D" id="3.30.70.1290">
    <property type="entry name" value="Transposase IS200-like"/>
    <property type="match status" value="1"/>
</dbReference>
<reference evidence="3 4" key="1">
    <citation type="submission" date="2018-02" db="EMBL/GenBank/DDBJ databases">
        <title>Insights into the biology of acidophilic members of the Acidiferrobacteraceae family derived from comparative genomic analyses.</title>
        <authorList>
            <person name="Issotta F."/>
            <person name="Thyssen C."/>
            <person name="Mena C."/>
            <person name="Moya A."/>
            <person name="Bellenberg S."/>
            <person name="Sproer C."/>
            <person name="Covarrubias P.C."/>
            <person name="Sand W."/>
            <person name="Quatrini R."/>
            <person name="Vera M."/>
        </authorList>
    </citation>
    <scope>NUCLEOTIDE SEQUENCE [LARGE SCALE GENOMIC DNA]</scope>
    <source>
        <strain evidence="4">m-1</strain>
    </source>
</reference>